<dbReference type="OrthoDB" id="9792898at2"/>
<dbReference type="NCBIfam" id="TIGR02605">
    <property type="entry name" value="CxxC_CxxC_SSSS"/>
    <property type="match status" value="1"/>
</dbReference>
<evidence type="ECO:0000259" key="2">
    <source>
        <dbReference type="SMART" id="SM00834"/>
    </source>
</evidence>
<dbReference type="AlphaFoldDB" id="A0A378WQJ0"/>
<gene>
    <name evidence="3" type="ORF">NCTC13184_02367</name>
</gene>
<proteinExistence type="predicted"/>
<dbReference type="RefSeq" id="WP_062966301.1">
    <property type="nucleotide sequence ID" value="NZ_JAJFOE010000001.1"/>
</dbReference>
<accession>A0A378WQJ0</accession>
<dbReference type="InterPro" id="IPR013429">
    <property type="entry name" value="Regulatory_FmdB_Zinc_ribbon"/>
</dbReference>
<dbReference type="EMBL" id="UGRU01000001">
    <property type="protein sequence ID" value="SUA43007.1"/>
    <property type="molecule type" value="Genomic_DNA"/>
</dbReference>
<evidence type="ECO:0000313" key="4">
    <source>
        <dbReference type="Proteomes" id="UP000255082"/>
    </source>
</evidence>
<evidence type="ECO:0000313" key="3">
    <source>
        <dbReference type="EMBL" id="SUA43007.1"/>
    </source>
</evidence>
<evidence type="ECO:0000256" key="1">
    <source>
        <dbReference type="SAM" id="MobiDB-lite"/>
    </source>
</evidence>
<organism evidence="3 4">
    <name type="scientific">Nocardia africana</name>
    <dbReference type="NCBI Taxonomy" id="134964"/>
    <lineage>
        <taxon>Bacteria</taxon>
        <taxon>Bacillati</taxon>
        <taxon>Actinomycetota</taxon>
        <taxon>Actinomycetes</taxon>
        <taxon>Mycobacteriales</taxon>
        <taxon>Nocardiaceae</taxon>
        <taxon>Nocardia</taxon>
    </lineage>
</organism>
<dbReference type="Proteomes" id="UP000255082">
    <property type="component" value="Unassembled WGS sequence"/>
</dbReference>
<name>A0A378WQJ0_9NOCA</name>
<dbReference type="SMART" id="SM00834">
    <property type="entry name" value="CxxC_CXXC_SSSS"/>
    <property type="match status" value="1"/>
</dbReference>
<dbReference type="Pfam" id="PF09723">
    <property type="entry name" value="Zn_ribbon_8"/>
    <property type="match status" value="1"/>
</dbReference>
<reference evidence="3 4" key="1">
    <citation type="submission" date="2018-06" db="EMBL/GenBank/DDBJ databases">
        <authorList>
            <consortium name="Pathogen Informatics"/>
            <person name="Doyle S."/>
        </authorList>
    </citation>
    <scope>NUCLEOTIDE SEQUENCE [LARGE SCALE GENOMIC DNA]</scope>
    <source>
        <strain evidence="3 4">NCTC13184</strain>
    </source>
</reference>
<feature type="domain" description="Putative regulatory protein FmdB zinc ribbon" evidence="2">
    <location>
        <begin position="1"/>
        <end position="41"/>
    </location>
</feature>
<protein>
    <submittedName>
        <fullName evidence="3">Putative regulatory protein, FmdB family</fullName>
    </submittedName>
</protein>
<sequence length="91" mass="9734">MPLYQFSCRGCGVFDRSYRMAEAPASVACPQCAQAAVRRPGGGFVRRSAAVRLLDSTARTASEPAVVGAVPPGRAPRVTTADPRHRRLPRP</sequence>
<feature type="region of interest" description="Disordered" evidence="1">
    <location>
        <begin position="64"/>
        <end position="91"/>
    </location>
</feature>